<evidence type="ECO:0000313" key="2">
    <source>
        <dbReference type="Proteomes" id="UP000308600"/>
    </source>
</evidence>
<keyword evidence="2" id="KW-1185">Reference proteome</keyword>
<organism evidence="1 2">
    <name type="scientific">Pluteus cervinus</name>
    <dbReference type="NCBI Taxonomy" id="181527"/>
    <lineage>
        <taxon>Eukaryota</taxon>
        <taxon>Fungi</taxon>
        <taxon>Dikarya</taxon>
        <taxon>Basidiomycota</taxon>
        <taxon>Agaricomycotina</taxon>
        <taxon>Agaricomycetes</taxon>
        <taxon>Agaricomycetidae</taxon>
        <taxon>Agaricales</taxon>
        <taxon>Pluteineae</taxon>
        <taxon>Pluteaceae</taxon>
        <taxon>Pluteus</taxon>
    </lineage>
</organism>
<name>A0ACD3A757_9AGAR</name>
<proteinExistence type="predicted"/>
<reference evidence="1 2" key="1">
    <citation type="journal article" date="2019" name="Nat. Ecol. Evol.">
        <title>Megaphylogeny resolves global patterns of mushroom evolution.</title>
        <authorList>
            <person name="Varga T."/>
            <person name="Krizsan K."/>
            <person name="Foldi C."/>
            <person name="Dima B."/>
            <person name="Sanchez-Garcia M."/>
            <person name="Sanchez-Ramirez S."/>
            <person name="Szollosi G.J."/>
            <person name="Szarkandi J.G."/>
            <person name="Papp V."/>
            <person name="Albert L."/>
            <person name="Andreopoulos W."/>
            <person name="Angelini C."/>
            <person name="Antonin V."/>
            <person name="Barry K.W."/>
            <person name="Bougher N.L."/>
            <person name="Buchanan P."/>
            <person name="Buyck B."/>
            <person name="Bense V."/>
            <person name="Catcheside P."/>
            <person name="Chovatia M."/>
            <person name="Cooper J."/>
            <person name="Damon W."/>
            <person name="Desjardin D."/>
            <person name="Finy P."/>
            <person name="Geml J."/>
            <person name="Haridas S."/>
            <person name="Hughes K."/>
            <person name="Justo A."/>
            <person name="Karasinski D."/>
            <person name="Kautmanova I."/>
            <person name="Kiss B."/>
            <person name="Kocsube S."/>
            <person name="Kotiranta H."/>
            <person name="LaButti K.M."/>
            <person name="Lechner B.E."/>
            <person name="Liimatainen K."/>
            <person name="Lipzen A."/>
            <person name="Lukacs Z."/>
            <person name="Mihaltcheva S."/>
            <person name="Morgado L.N."/>
            <person name="Niskanen T."/>
            <person name="Noordeloos M.E."/>
            <person name="Ohm R.A."/>
            <person name="Ortiz-Santana B."/>
            <person name="Ovrebo C."/>
            <person name="Racz N."/>
            <person name="Riley R."/>
            <person name="Savchenko A."/>
            <person name="Shiryaev A."/>
            <person name="Soop K."/>
            <person name="Spirin V."/>
            <person name="Szebenyi C."/>
            <person name="Tomsovsky M."/>
            <person name="Tulloss R.E."/>
            <person name="Uehling J."/>
            <person name="Grigoriev I.V."/>
            <person name="Vagvolgyi C."/>
            <person name="Papp T."/>
            <person name="Martin F.M."/>
            <person name="Miettinen O."/>
            <person name="Hibbett D.S."/>
            <person name="Nagy L.G."/>
        </authorList>
    </citation>
    <scope>NUCLEOTIDE SEQUENCE [LARGE SCALE GENOMIC DNA]</scope>
    <source>
        <strain evidence="1 2">NL-1719</strain>
    </source>
</reference>
<gene>
    <name evidence="1" type="ORF">BDN72DRAFT_849885</name>
</gene>
<sequence>MARKQITFVAVSGGLFIPQTAKRTCARTGRDNADTYRACRPYLEDVNGPRARIYQVNIAPPVVLETVNPSPFPDKG</sequence>
<evidence type="ECO:0000313" key="1">
    <source>
        <dbReference type="EMBL" id="TFK61229.1"/>
    </source>
</evidence>
<dbReference type="Proteomes" id="UP000308600">
    <property type="component" value="Unassembled WGS sequence"/>
</dbReference>
<accession>A0ACD3A757</accession>
<dbReference type="EMBL" id="ML208681">
    <property type="protein sequence ID" value="TFK61229.1"/>
    <property type="molecule type" value="Genomic_DNA"/>
</dbReference>
<protein>
    <submittedName>
        <fullName evidence="1">Uncharacterized protein</fullName>
    </submittedName>
</protein>